<dbReference type="NCBIfam" id="TIGR04056">
    <property type="entry name" value="OMP_RagA_SusC"/>
    <property type="match status" value="1"/>
</dbReference>
<dbReference type="SUPFAM" id="SSF49464">
    <property type="entry name" value="Carboxypeptidase regulatory domain-like"/>
    <property type="match status" value="1"/>
</dbReference>
<dbReference type="SUPFAM" id="SSF56935">
    <property type="entry name" value="Porins"/>
    <property type="match status" value="1"/>
</dbReference>
<evidence type="ECO:0000256" key="1">
    <source>
        <dbReference type="ARBA" id="ARBA00004571"/>
    </source>
</evidence>
<organism evidence="18 19">
    <name type="scientific">Pinibacter soli</name>
    <dbReference type="NCBI Taxonomy" id="3044211"/>
    <lineage>
        <taxon>Bacteria</taxon>
        <taxon>Pseudomonadati</taxon>
        <taxon>Bacteroidota</taxon>
        <taxon>Chitinophagia</taxon>
        <taxon>Chitinophagales</taxon>
        <taxon>Chitinophagaceae</taxon>
        <taxon>Pinibacter</taxon>
    </lineage>
</organism>
<dbReference type="NCBIfam" id="TIGR04057">
    <property type="entry name" value="SusC_RagA_signa"/>
    <property type="match status" value="1"/>
</dbReference>
<keyword evidence="4" id="KW-0410">Iron transport</keyword>
<protein>
    <submittedName>
        <fullName evidence="18">SusC/RagA family TonB-linked outer membrane protein</fullName>
    </submittedName>
</protein>
<feature type="domain" description="TonB-dependent receptor plug" evidence="17">
    <location>
        <begin position="117"/>
        <end position="247"/>
    </location>
</feature>
<gene>
    <name evidence="18" type="ORF">QJ048_01525</name>
</gene>
<evidence type="ECO:0000256" key="4">
    <source>
        <dbReference type="ARBA" id="ARBA00022496"/>
    </source>
</evidence>
<dbReference type="Proteomes" id="UP001226434">
    <property type="component" value="Unassembled WGS sequence"/>
</dbReference>
<dbReference type="Pfam" id="PF13715">
    <property type="entry name" value="CarbopepD_reg_2"/>
    <property type="match status" value="1"/>
</dbReference>
<accession>A0ABT6R782</accession>
<evidence type="ECO:0000256" key="7">
    <source>
        <dbReference type="ARBA" id="ARBA00023004"/>
    </source>
</evidence>
<feature type="region of interest" description="Disordered" evidence="14">
    <location>
        <begin position="188"/>
        <end position="213"/>
    </location>
</feature>
<evidence type="ECO:0000256" key="11">
    <source>
        <dbReference type="ARBA" id="ARBA00023237"/>
    </source>
</evidence>
<evidence type="ECO:0000256" key="5">
    <source>
        <dbReference type="ARBA" id="ARBA00022692"/>
    </source>
</evidence>
<dbReference type="Gene3D" id="2.170.130.10">
    <property type="entry name" value="TonB-dependent receptor, plug domain"/>
    <property type="match status" value="1"/>
</dbReference>
<dbReference type="PANTHER" id="PTHR32552:SF68">
    <property type="entry name" value="FERRICHROME OUTER MEMBRANE TRANSPORTER_PHAGE RECEPTOR"/>
    <property type="match status" value="1"/>
</dbReference>
<dbReference type="InterPro" id="IPR023997">
    <property type="entry name" value="TonB-dep_OMP_SusC/RagA_CS"/>
</dbReference>
<evidence type="ECO:0000313" key="18">
    <source>
        <dbReference type="EMBL" id="MDI3318428.1"/>
    </source>
</evidence>
<dbReference type="EMBL" id="JASBRG010000001">
    <property type="protein sequence ID" value="MDI3318428.1"/>
    <property type="molecule type" value="Genomic_DNA"/>
</dbReference>
<dbReference type="PANTHER" id="PTHR32552">
    <property type="entry name" value="FERRICHROME IRON RECEPTOR-RELATED"/>
    <property type="match status" value="1"/>
</dbReference>
<dbReference type="Pfam" id="PF00593">
    <property type="entry name" value="TonB_dep_Rec_b-barrel"/>
    <property type="match status" value="1"/>
</dbReference>
<evidence type="ECO:0000256" key="12">
    <source>
        <dbReference type="PROSITE-ProRule" id="PRU01360"/>
    </source>
</evidence>
<dbReference type="PROSITE" id="PS52016">
    <property type="entry name" value="TONB_DEPENDENT_REC_3"/>
    <property type="match status" value="1"/>
</dbReference>
<dbReference type="Gene3D" id="2.40.170.20">
    <property type="entry name" value="TonB-dependent receptor, beta-barrel domain"/>
    <property type="match status" value="1"/>
</dbReference>
<keyword evidence="5 12" id="KW-0812">Transmembrane</keyword>
<reference evidence="18 19" key="1">
    <citation type="submission" date="2023-05" db="EMBL/GenBank/DDBJ databases">
        <title>Genome sequence of Pinibacter sp. MAH-24.</title>
        <authorList>
            <person name="Huq M.A."/>
        </authorList>
    </citation>
    <scope>NUCLEOTIDE SEQUENCE [LARGE SCALE GENOMIC DNA]</scope>
    <source>
        <strain evidence="18 19">MAH-24</strain>
    </source>
</reference>
<dbReference type="InterPro" id="IPR036942">
    <property type="entry name" value="Beta-barrel_TonB_sf"/>
</dbReference>
<evidence type="ECO:0000256" key="6">
    <source>
        <dbReference type="ARBA" id="ARBA00022729"/>
    </source>
</evidence>
<keyword evidence="3 12" id="KW-1134">Transmembrane beta strand</keyword>
<evidence type="ECO:0000256" key="13">
    <source>
        <dbReference type="RuleBase" id="RU003357"/>
    </source>
</evidence>
<keyword evidence="6 15" id="KW-0732">Signal</keyword>
<evidence type="ECO:0000256" key="10">
    <source>
        <dbReference type="ARBA" id="ARBA00023136"/>
    </source>
</evidence>
<dbReference type="InterPro" id="IPR012910">
    <property type="entry name" value="Plug_dom"/>
</dbReference>
<keyword evidence="9 13" id="KW-0798">TonB box</keyword>
<evidence type="ECO:0000256" key="3">
    <source>
        <dbReference type="ARBA" id="ARBA00022452"/>
    </source>
</evidence>
<comment type="caution">
    <text evidence="18">The sequence shown here is derived from an EMBL/GenBank/DDBJ whole genome shotgun (WGS) entry which is preliminary data.</text>
</comment>
<feature type="compositionally biased region" description="Low complexity" evidence="14">
    <location>
        <begin position="188"/>
        <end position="201"/>
    </location>
</feature>
<keyword evidence="19" id="KW-1185">Reference proteome</keyword>
<keyword evidence="11 12" id="KW-0998">Cell outer membrane</keyword>
<feature type="chain" id="PRO_5045250741" evidence="15">
    <location>
        <begin position="21"/>
        <end position="1088"/>
    </location>
</feature>
<evidence type="ECO:0000313" key="19">
    <source>
        <dbReference type="Proteomes" id="UP001226434"/>
    </source>
</evidence>
<dbReference type="InterPro" id="IPR037066">
    <property type="entry name" value="Plug_dom_sf"/>
</dbReference>
<comment type="similarity">
    <text evidence="12 13">Belongs to the TonB-dependent receptor family.</text>
</comment>
<dbReference type="Gene3D" id="2.60.40.1120">
    <property type="entry name" value="Carboxypeptidase-like, regulatory domain"/>
    <property type="match status" value="1"/>
</dbReference>
<dbReference type="InterPro" id="IPR008969">
    <property type="entry name" value="CarboxyPept-like_regulatory"/>
</dbReference>
<evidence type="ECO:0000256" key="14">
    <source>
        <dbReference type="SAM" id="MobiDB-lite"/>
    </source>
</evidence>
<sequence length="1088" mass="118814">MRKQLSLLLGIVLLSLSTIAQTRQVSGQIKDEKGQPIPYATVKVKGAKNATSADQNGNFKIEVTGAKPSLLVSAAGFDASELAVTESNTVGVVLKSQSSMNEVVVTALGIKRNKNVLPYAAQQISGDQVSATRSNNFVTSLSGKISGLEVRQGNAMGASTNVVIRGAKSFLSSNQALFVIDGVPVDNSNNNSANKSSTTSNDQTSGRGGYDYGNAAADINPDDIETITVLKGAASTALYGSRAANGVVMITTKKSKRGLGIVVNAGVTAGKIDQSTFTKYQREYGAGYQQGGYSKTSDGSPNTSFWWKDAFGTGSNSLIVPTTEDASYGARFDPSLMVYHWDSFDSTSQFYKKQKPWVAADNNPVSFYETAIATNTSVFVDGGNDQATFKMGYTRTDERGVLPNSRLIKNLLNFGATYKLTEKLSIAGNLNFSKVDGRGRYGTGYSKYNVNQAFRQWWETNVDVQELKDAYNRTGQNITWNWADPTKPSGLYPIYTDNPYFIRNKSYETDSRYRWFGNASVNYNVNSWLNVLGRVSLDSYDELEEERIAVGSVAVPSYSRFNRTFREFNYDLMATVNKDLNSDLNLKAVAGMNLRRNYVNSIYAITNGGLVVPDLYFLGNSVSPISAPAEADDKIFVDGYYANATLTYKELLSLDVSGRIDHSSTLPSDNNTYFYPSISGSFNFAKLLPEASWLSSGKLRANYAEVGNSAPFSKLKDVYDKPTVFGNATLFSLPGTKNNPALKPERTKSAEVGLEMAFFQNRLGFDVTYYDTKSIDQIFPVAVSAATGYSNKYVNAGTIRNRGIELSVFATPVKTKDFSWTINLNFTSNRNKVLSLYDSSKNLQINQANLQGGVSINATLGEPYGTIQGKTWNYEKTTGQKLVGSNGYYSITSTTNNVIGNINPDWIGGIYNTLRYKNLSLGFLIDVRKGGDVFSLDLYYGMATGLYPETVGNNDLGNPKRAPLASGGGLIVPGVTADGKANTKRVDNTSYGYYGYVYNPAAAFVYDASYVKLRELNFTYSFPQSFISKTKAFKGIDISVIGRNLWIIHKNLPYSDPEENLSAGNVQGYQSGAYPTTRSLGVNLKLKF</sequence>
<evidence type="ECO:0000259" key="17">
    <source>
        <dbReference type="Pfam" id="PF07715"/>
    </source>
</evidence>
<proteinExistence type="inferred from homology"/>
<keyword evidence="2 12" id="KW-0813">Transport</keyword>
<dbReference type="Pfam" id="PF07715">
    <property type="entry name" value="Plug"/>
    <property type="match status" value="1"/>
</dbReference>
<keyword evidence="8" id="KW-0406">Ion transport</keyword>
<name>A0ABT6R782_9BACT</name>
<feature type="domain" description="TonB-dependent receptor-like beta-barrel" evidence="16">
    <location>
        <begin position="436"/>
        <end position="890"/>
    </location>
</feature>
<evidence type="ECO:0000259" key="16">
    <source>
        <dbReference type="Pfam" id="PF00593"/>
    </source>
</evidence>
<keyword evidence="7" id="KW-0408">Iron</keyword>
<keyword evidence="10 12" id="KW-0472">Membrane</keyword>
<evidence type="ECO:0000256" key="2">
    <source>
        <dbReference type="ARBA" id="ARBA00022448"/>
    </source>
</evidence>
<evidence type="ECO:0000256" key="9">
    <source>
        <dbReference type="ARBA" id="ARBA00023077"/>
    </source>
</evidence>
<dbReference type="InterPro" id="IPR039426">
    <property type="entry name" value="TonB-dep_rcpt-like"/>
</dbReference>
<evidence type="ECO:0000256" key="15">
    <source>
        <dbReference type="SAM" id="SignalP"/>
    </source>
</evidence>
<comment type="subcellular location">
    <subcellularLocation>
        <location evidence="1 12">Cell outer membrane</location>
        <topology evidence="1 12">Multi-pass membrane protein</topology>
    </subcellularLocation>
</comment>
<feature type="signal peptide" evidence="15">
    <location>
        <begin position="1"/>
        <end position="20"/>
    </location>
</feature>
<dbReference type="InterPro" id="IPR000531">
    <property type="entry name" value="Beta-barrel_TonB"/>
</dbReference>
<dbReference type="InterPro" id="IPR023996">
    <property type="entry name" value="TonB-dep_OMP_SusC/RagA"/>
</dbReference>
<dbReference type="RefSeq" id="WP_282332562.1">
    <property type="nucleotide sequence ID" value="NZ_JASBRG010000001.1"/>
</dbReference>
<evidence type="ECO:0000256" key="8">
    <source>
        <dbReference type="ARBA" id="ARBA00023065"/>
    </source>
</evidence>